<keyword evidence="4" id="KW-0539">Nucleus</keyword>
<name>A0A835IXN8_9MAGN</name>
<dbReference type="PANTHER" id="PTHR31719:SF179">
    <property type="entry name" value="OS08G0148400 PROTEIN"/>
    <property type="match status" value="1"/>
</dbReference>
<dbReference type="PANTHER" id="PTHR31719">
    <property type="entry name" value="NAC TRANSCRIPTION FACTOR 56"/>
    <property type="match status" value="1"/>
</dbReference>
<keyword evidence="7" id="KW-1185">Reference proteome</keyword>
<keyword evidence="2" id="KW-0238">DNA-binding</keyword>
<comment type="caution">
    <text evidence="6">The sequence shown here is derived from an EMBL/GenBank/DDBJ whole genome shotgun (WGS) entry which is preliminary data.</text>
</comment>
<dbReference type="GO" id="GO:0003677">
    <property type="term" value="F:DNA binding"/>
    <property type="evidence" value="ECO:0007669"/>
    <property type="project" value="UniProtKB-KW"/>
</dbReference>
<keyword evidence="1" id="KW-0805">Transcription regulation</keyword>
<dbReference type="Proteomes" id="UP000631114">
    <property type="component" value="Unassembled WGS sequence"/>
</dbReference>
<evidence type="ECO:0000256" key="3">
    <source>
        <dbReference type="ARBA" id="ARBA00023163"/>
    </source>
</evidence>
<evidence type="ECO:0000313" key="6">
    <source>
        <dbReference type="EMBL" id="KAF9624537.1"/>
    </source>
</evidence>
<evidence type="ECO:0000259" key="5">
    <source>
        <dbReference type="PROSITE" id="PS51005"/>
    </source>
</evidence>
<evidence type="ECO:0000256" key="4">
    <source>
        <dbReference type="ARBA" id="ARBA00023242"/>
    </source>
</evidence>
<dbReference type="Pfam" id="PF02365">
    <property type="entry name" value="NAM"/>
    <property type="match status" value="1"/>
</dbReference>
<dbReference type="OrthoDB" id="1927959at2759"/>
<gene>
    <name evidence="6" type="ORF">IFM89_011711</name>
</gene>
<keyword evidence="3" id="KW-0804">Transcription</keyword>
<protein>
    <recommendedName>
        <fullName evidence="5">NAC domain-containing protein</fullName>
    </recommendedName>
</protein>
<dbReference type="PROSITE" id="PS51005">
    <property type="entry name" value="NAC"/>
    <property type="match status" value="1"/>
</dbReference>
<evidence type="ECO:0000256" key="2">
    <source>
        <dbReference type="ARBA" id="ARBA00023125"/>
    </source>
</evidence>
<reference evidence="6 7" key="1">
    <citation type="submission" date="2020-10" db="EMBL/GenBank/DDBJ databases">
        <title>The Coptis chinensis genome and diversification of protoberbering-type alkaloids.</title>
        <authorList>
            <person name="Wang B."/>
            <person name="Shu S."/>
            <person name="Song C."/>
            <person name="Liu Y."/>
        </authorList>
    </citation>
    <scope>NUCLEOTIDE SEQUENCE [LARGE SCALE GENOMIC DNA]</scope>
    <source>
        <strain evidence="6">HL-2020</strain>
        <tissue evidence="6">Leaf</tissue>
    </source>
</reference>
<sequence>MGKTTSSPTTESSEVVEVNSIDADEEFLQSFPPGYRFAPRDDELIEHYLMNKLSNLNLPINNIKDVNIYKHNPQDLTDLYKRYGDGEKQWYFFTPRDRKYPNGSRPNRAAGNGYWKATGADKDITTTNTKDAKKIGGKRKVLVFYVGKAPKGAKTKWIMHEYRVDDEIPRSRAGLHDMRVLDDWVLCRIYQKVDKGTSKVLRKRKGEKVDKAASKVLRKRKDEKIDKAASKVSRNRKGDNLIEVPSIDVAYNSNPASTPESNGNLISSFESTKLEPIFDEDGRYHIMTMCEGLGFDAPYIDEALSYMNNSYSCYSVKGQ</sequence>
<dbReference type="SUPFAM" id="SSF101941">
    <property type="entry name" value="NAC domain"/>
    <property type="match status" value="1"/>
</dbReference>
<evidence type="ECO:0000256" key="1">
    <source>
        <dbReference type="ARBA" id="ARBA00023015"/>
    </source>
</evidence>
<organism evidence="6 7">
    <name type="scientific">Coptis chinensis</name>
    <dbReference type="NCBI Taxonomy" id="261450"/>
    <lineage>
        <taxon>Eukaryota</taxon>
        <taxon>Viridiplantae</taxon>
        <taxon>Streptophyta</taxon>
        <taxon>Embryophyta</taxon>
        <taxon>Tracheophyta</taxon>
        <taxon>Spermatophyta</taxon>
        <taxon>Magnoliopsida</taxon>
        <taxon>Ranunculales</taxon>
        <taxon>Ranunculaceae</taxon>
        <taxon>Coptidoideae</taxon>
        <taxon>Coptis</taxon>
    </lineage>
</organism>
<dbReference type="EMBL" id="JADFTS010000001">
    <property type="protein sequence ID" value="KAF9624537.1"/>
    <property type="molecule type" value="Genomic_DNA"/>
</dbReference>
<evidence type="ECO:0000313" key="7">
    <source>
        <dbReference type="Proteomes" id="UP000631114"/>
    </source>
</evidence>
<dbReference type="AlphaFoldDB" id="A0A835IXN8"/>
<proteinExistence type="predicted"/>
<dbReference type="Gene3D" id="2.170.150.80">
    <property type="entry name" value="NAC domain"/>
    <property type="match status" value="1"/>
</dbReference>
<dbReference type="GO" id="GO:0006355">
    <property type="term" value="P:regulation of DNA-templated transcription"/>
    <property type="evidence" value="ECO:0007669"/>
    <property type="project" value="InterPro"/>
</dbReference>
<dbReference type="InterPro" id="IPR003441">
    <property type="entry name" value="NAC-dom"/>
</dbReference>
<accession>A0A835IXN8</accession>
<dbReference type="InterPro" id="IPR036093">
    <property type="entry name" value="NAC_dom_sf"/>
</dbReference>
<feature type="domain" description="NAC" evidence="5">
    <location>
        <begin position="31"/>
        <end position="192"/>
    </location>
</feature>